<name>A0A7C8BPY5_9ACTN</name>
<dbReference type="InterPro" id="IPR050954">
    <property type="entry name" value="ET_IronSulfur_Cluster-Binding"/>
</dbReference>
<feature type="domain" description="4Fe-4S ferredoxin-type" evidence="8">
    <location>
        <begin position="4"/>
        <end position="34"/>
    </location>
</feature>
<dbReference type="Pfam" id="PF12800">
    <property type="entry name" value="Fer4_4"/>
    <property type="match status" value="1"/>
</dbReference>
<dbReference type="Gene3D" id="3.30.70.20">
    <property type="match status" value="2"/>
</dbReference>
<comment type="caution">
    <text evidence="9">The sequence shown here is derived from an EMBL/GenBank/DDBJ whole genome shotgun (WGS) entry which is preliminary data.</text>
</comment>
<evidence type="ECO:0000256" key="7">
    <source>
        <dbReference type="ARBA" id="ARBA00023014"/>
    </source>
</evidence>
<keyword evidence="1" id="KW-0813">Transport</keyword>
<dbReference type="RefSeq" id="WP_151431732.1">
    <property type="nucleotide sequence ID" value="NZ_JANJZI010000020.1"/>
</dbReference>
<keyword evidence="10" id="KW-1185">Reference proteome</keyword>
<keyword evidence="7" id="KW-0411">Iron-sulfur</keyword>
<dbReference type="PANTHER" id="PTHR43177:SF5">
    <property type="entry name" value="ANAEROBIC DIMETHYL SULFOXIDE REDUCTASE CHAIN B-RELATED"/>
    <property type="match status" value="1"/>
</dbReference>
<dbReference type="SUPFAM" id="SSF54862">
    <property type="entry name" value="4Fe-4S ferredoxins"/>
    <property type="match status" value="1"/>
</dbReference>
<evidence type="ECO:0000256" key="1">
    <source>
        <dbReference type="ARBA" id="ARBA00022448"/>
    </source>
</evidence>
<dbReference type="InterPro" id="IPR017900">
    <property type="entry name" value="4Fe4S_Fe_S_CS"/>
</dbReference>
<keyword evidence="5" id="KW-0249">Electron transport</keyword>
<evidence type="ECO:0000256" key="4">
    <source>
        <dbReference type="ARBA" id="ARBA00022737"/>
    </source>
</evidence>
<evidence type="ECO:0000256" key="3">
    <source>
        <dbReference type="ARBA" id="ARBA00022723"/>
    </source>
</evidence>
<dbReference type="EMBL" id="WAJS01000037">
    <property type="protein sequence ID" value="KAB1641124.1"/>
    <property type="molecule type" value="Genomic_DNA"/>
</dbReference>
<keyword evidence="2" id="KW-0004">4Fe-4S</keyword>
<dbReference type="PROSITE" id="PS51379">
    <property type="entry name" value="4FE4S_FER_2"/>
    <property type="match status" value="3"/>
</dbReference>
<dbReference type="CDD" id="cd16371">
    <property type="entry name" value="DMSOR_beta_like"/>
    <property type="match status" value="1"/>
</dbReference>
<dbReference type="GO" id="GO:0046872">
    <property type="term" value="F:metal ion binding"/>
    <property type="evidence" value="ECO:0007669"/>
    <property type="project" value="UniProtKB-KW"/>
</dbReference>
<evidence type="ECO:0000256" key="2">
    <source>
        <dbReference type="ARBA" id="ARBA00022485"/>
    </source>
</evidence>
<dbReference type="GO" id="GO:0051539">
    <property type="term" value="F:4 iron, 4 sulfur cluster binding"/>
    <property type="evidence" value="ECO:0007669"/>
    <property type="project" value="UniProtKB-KW"/>
</dbReference>
<accession>A0A7C8BPY5</accession>
<reference evidence="9 10" key="1">
    <citation type="submission" date="2019-09" db="EMBL/GenBank/DDBJ databases">
        <title>Whole genome shotgun sequencing (WGS) of Ellagibacter isourolithinifaciens DSM 104140(T) and Adlercreutzia muris DSM 29508(T).</title>
        <authorList>
            <person name="Stoll D.A."/>
            <person name="Danylec N."/>
            <person name="Huch M."/>
        </authorList>
    </citation>
    <scope>NUCLEOTIDE SEQUENCE [LARGE SCALE GENOMIC DNA]</scope>
    <source>
        <strain evidence="9 10">DSM 29508</strain>
    </source>
</reference>
<evidence type="ECO:0000256" key="5">
    <source>
        <dbReference type="ARBA" id="ARBA00022982"/>
    </source>
</evidence>
<proteinExistence type="predicted"/>
<sequence length="192" mass="20986">MTQLGFFFNMERCVGCKTCQVACKQRNQLPIGINYRTVYTYETGQYPNARMYHFAATCNHCENPACVRSCPTGAMYKSEDDGTVQHDDGVCIGCQQCVNSCPYGVPRYLPDQNISGKCYACRDTREVDGSPTCVAACGQRAIEFGPLDELQAAHPEAVCDIAALPESSATGPSLLIQTKEAALEAAFKELRL</sequence>
<dbReference type="Proteomes" id="UP000479639">
    <property type="component" value="Unassembled WGS sequence"/>
</dbReference>
<keyword evidence="6" id="KW-0408">Iron</keyword>
<gene>
    <name evidence="9" type="ORF">F8D48_09990</name>
</gene>
<protein>
    <submittedName>
        <fullName evidence="9">4Fe-4S dicluster domain-containing protein</fullName>
    </submittedName>
</protein>
<keyword evidence="3" id="KW-0479">Metal-binding</keyword>
<organism evidence="9 10">
    <name type="scientific">Adlercreutzia muris</name>
    <dbReference type="NCBI Taxonomy" id="1796610"/>
    <lineage>
        <taxon>Bacteria</taxon>
        <taxon>Bacillati</taxon>
        <taxon>Actinomycetota</taxon>
        <taxon>Coriobacteriia</taxon>
        <taxon>Eggerthellales</taxon>
        <taxon>Eggerthellaceae</taxon>
        <taxon>Adlercreutzia</taxon>
    </lineage>
</organism>
<dbReference type="InterPro" id="IPR017896">
    <property type="entry name" value="4Fe4S_Fe-S-bd"/>
</dbReference>
<feature type="domain" description="4Fe-4S ferredoxin-type" evidence="8">
    <location>
        <begin position="49"/>
        <end position="80"/>
    </location>
</feature>
<evidence type="ECO:0000256" key="6">
    <source>
        <dbReference type="ARBA" id="ARBA00023004"/>
    </source>
</evidence>
<dbReference type="PROSITE" id="PS00198">
    <property type="entry name" value="4FE4S_FER_1"/>
    <property type="match status" value="1"/>
</dbReference>
<dbReference type="Pfam" id="PF13247">
    <property type="entry name" value="Fer4_11"/>
    <property type="match status" value="1"/>
</dbReference>
<evidence type="ECO:0000259" key="8">
    <source>
        <dbReference type="PROSITE" id="PS51379"/>
    </source>
</evidence>
<keyword evidence="4" id="KW-0677">Repeat</keyword>
<evidence type="ECO:0000313" key="9">
    <source>
        <dbReference type="EMBL" id="KAB1641124.1"/>
    </source>
</evidence>
<dbReference type="AlphaFoldDB" id="A0A7C8BPY5"/>
<dbReference type="PANTHER" id="PTHR43177">
    <property type="entry name" value="PROTEIN NRFC"/>
    <property type="match status" value="1"/>
</dbReference>
<evidence type="ECO:0000313" key="10">
    <source>
        <dbReference type="Proteomes" id="UP000479639"/>
    </source>
</evidence>
<feature type="domain" description="4Fe-4S ferredoxin-type" evidence="8">
    <location>
        <begin position="82"/>
        <end position="111"/>
    </location>
</feature>